<gene>
    <name evidence="3" type="ORF">ACFSC7_04945</name>
</gene>
<dbReference type="Proteomes" id="UP001597327">
    <property type="component" value="Unassembled WGS sequence"/>
</dbReference>
<feature type="compositionally biased region" description="Basic and acidic residues" evidence="2">
    <location>
        <begin position="27"/>
        <end position="41"/>
    </location>
</feature>
<reference evidence="4" key="1">
    <citation type="journal article" date="2019" name="Int. J. Syst. Evol. Microbiol.">
        <title>The Global Catalogue of Microorganisms (GCM) 10K type strain sequencing project: providing services to taxonomists for standard genome sequencing and annotation.</title>
        <authorList>
            <consortium name="The Broad Institute Genomics Platform"/>
            <consortium name="The Broad Institute Genome Sequencing Center for Infectious Disease"/>
            <person name="Wu L."/>
            <person name="Ma J."/>
        </authorList>
    </citation>
    <scope>NUCLEOTIDE SEQUENCE [LARGE SCALE GENOMIC DNA]</scope>
    <source>
        <strain evidence="4">JCM 3369</strain>
    </source>
</reference>
<feature type="region of interest" description="Disordered" evidence="2">
    <location>
        <begin position="145"/>
        <end position="193"/>
    </location>
</feature>
<evidence type="ECO:0000256" key="1">
    <source>
        <dbReference type="SAM" id="Coils"/>
    </source>
</evidence>
<dbReference type="EMBL" id="JBHUFA010000001">
    <property type="protein sequence ID" value="MFD1694854.1"/>
    <property type="molecule type" value="Genomic_DNA"/>
</dbReference>
<protein>
    <submittedName>
        <fullName evidence="3">Uncharacterized protein</fullName>
    </submittedName>
</protein>
<dbReference type="RefSeq" id="WP_149891341.1">
    <property type="nucleotide sequence ID" value="NZ_JBHUFA010000001.1"/>
</dbReference>
<feature type="compositionally biased region" description="Basic residues" evidence="2">
    <location>
        <begin position="1"/>
        <end position="17"/>
    </location>
</feature>
<name>A0ABW4JRZ6_9HYPH</name>
<feature type="region of interest" description="Disordered" evidence="2">
    <location>
        <begin position="1"/>
        <end position="81"/>
    </location>
</feature>
<keyword evidence="1" id="KW-0175">Coiled coil</keyword>
<evidence type="ECO:0000256" key="2">
    <source>
        <dbReference type="SAM" id="MobiDB-lite"/>
    </source>
</evidence>
<evidence type="ECO:0000313" key="4">
    <source>
        <dbReference type="Proteomes" id="UP001597327"/>
    </source>
</evidence>
<proteinExistence type="predicted"/>
<feature type="coiled-coil region" evidence="1">
    <location>
        <begin position="91"/>
        <end position="118"/>
    </location>
</feature>
<keyword evidence="4" id="KW-1185">Reference proteome</keyword>
<comment type="caution">
    <text evidence="3">The sequence shown here is derived from an EMBL/GenBank/DDBJ whole genome shotgun (WGS) entry which is preliminary data.</text>
</comment>
<evidence type="ECO:0000313" key="3">
    <source>
        <dbReference type="EMBL" id="MFD1694854.1"/>
    </source>
</evidence>
<organism evidence="3 4">
    <name type="scientific">Roseibium aestuarii</name>
    <dbReference type="NCBI Taxonomy" id="2600299"/>
    <lineage>
        <taxon>Bacteria</taxon>
        <taxon>Pseudomonadati</taxon>
        <taxon>Pseudomonadota</taxon>
        <taxon>Alphaproteobacteria</taxon>
        <taxon>Hyphomicrobiales</taxon>
        <taxon>Stappiaceae</taxon>
        <taxon>Roseibium</taxon>
    </lineage>
</organism>
<sequence>MKGTSRRASARRNRRQRQGAPGPASREAARKQPNEHAKEQQLEQPSGSPEDSPLADAVGGHATPACADAGEGRAPGTAVSGDHPELVARLYRTFLAQMDHLEARLRDLESQTGEALRQPDLGDIDKTVKTLASLARTLTVLMDLEAEPAKGSRQNGRKDADEGSANAGDELDPDRLRDALAQRLEGLRQGRAD</sequence>
<feature type="compositionally biased region" description="Basic and acidic residues" evidence="2">
    <location>
        <begin position="173"/>
        <end position="193"/>
    </location>
</feature>
<accession>A0ABW4JRZ6</accession>